<dbReference type="GeneID" id="17357679"/>
<dbReference type="InParanoid" id="E1Z798"/>
<keyword evidence="4 9" id="KW-0136">Cellulose degradation</keyword>
<dbReference type="GO" id="GO:0030245">
    <property type="term" value="P:cellulose catabolic process"/>
    <property type="evidence" value="ECO:0007669"/>
    <property type="project" value="UniProtKB-KW"/>
</dbReference>
<keyword evidence="7 8" id="KW-0624">Polysaccharide degradation</keyword>
<feature type="domain" description="Glycoside hydrolase family 9" evidence="10">
    <location>
        <begin position="12"/>
        <end position="465"/>
    </location>
</feature>
<evidence type="ECO:0000256" key="9">
    <source>
        <dbReference type="RuleBase" id="RU361166"/>
    </source>
</evidence>
<evidence type="ECO:0000256" key="6">
    <source>
        <dbReference type="ARBA" id="ARBA00023295"/>
    </source>
</evidence>
<dbReference type="Gene3D" id="1.50.10.10">
    <property type="match status" value="2"/>
</dbReference>
<evidence type="ECO:0000256" key="2">
    <source>
        <dbReference type="ARBA" id="ARBA00007072"/>
    </source>
</evidence>
<evidence type="ECO:0000256" key="5">
    <source>
        <dbReference type="ARBA" id="ARBA00023277"/>
    </source>
</evidence>
<dbReference type="OrthoDB" id="10257085at2759"/>
<evidence type="ECO:0000256" key="8">
    <source>
        <dbReference type="PROSITE-ProRule" id="PRU10060"/>
    </source>
</evidence>
<dbReference type="PROSITE" id="PS00698">
    <property type="entry name" value="GH9_3"/>
    <property type="match status" value="1"/>
</dbReference>
<protein>
    <recommendedName>
        <fullName evidence="9">Endoglucanase</fullName>
        <ecNumber evidence="9">3.2.1.4</ecNumber>
    </recommendedName>
</protein>
<evidence type="ECO:0000256" key="7">
    <source>
        <dbReference type="ARBA" id="ARBA00023326"/>
    </source>
</evidence>
<evidence type="ECO:0000256" key="1">
    <source>
        <dbReference type="ARBA" id="ARBA00000966"/>
    </source>
</evidence>
<dbReference type="OMA" id="MQNDHYC"/>
<dbReference type="FunCoup" id="E1Z798">
    <property type="interactions" value="796"/>
</dbReference>
<evidence type="ECO:0000256" key="4">
    <source>
        <dbReference type="ARBA" id="ARBA00023001"/>
    </source>
</evidence>
<keyword evidence="5 8" id="KW-0119">Carbohydrate metabolism</keyword>
<dbReference type="STRING" id="554065.E1Z798"/>
<organism evidence="12">
    <name type="scientific">Chlorella variabilis</name>
    <name type="common">Green alga</name>
    <dbReference type="NCBI Taxonomy" id="554065"/>
    <lineage>
        <taxon>Eukaryota</taxon>
        <taxon>Viridiplantae</taxon>
        <taxon>Chlorophyta</taxon>
        <taxon>core chlorophytes</taxon>
        <taxon>Trebouxiophyceae</taxon>
        <taxon>Chlorellales</taxon>
        <taxon>Chlorellaceae</taxon>
        <taxon>Chlorella clade</taxon>
        <taxon>Chlorella</taxon>
    </lineage>
</organism>
<dbReference type="InterPro" id="IPR008928">
    <property type="entry name" value="6-hairpin_glycosidase_sf"/>
</dbReference>
<dbReference type="RefSeq" id="XP_005849981.1">
    <property type="nucleotide sequence ID" value="XM_005849919.1"/>
</dbReference>
<feature type="non-terminal residue" evidence="11">
    <location>
        <position position="470"/>
    </location>
</feature>
<dbReference type="AlphaFoldDB" id="E1Z798"/>
<gene>
    <name evidence="11" type="ORF">CHLNCDRAFT_8109</name>
</gene>
<comment type="similarity">
    <text evidence="2 8 9">Belongs to the glycosyl hydrolase 9 (cellulase E) family.</text>
</comment>
<dbReference type="InterPro" id="IPR012341">
    <property type="entry name" value="6hp_glycosidase-like_sf"/>
</dbReference>
<feature type="non-terminal residue" evidence="11">
    <location>
        <position position="1"/>
    </location>
</feature>
<proteinExistence type="inferred from homology"/>
<dbReference type="eggNOG" id="ENOG502QRF6">
    <property type="taxonomic scope" value="Eukaryota"/>
</dbReference>
<reference evidence="11 12" key="1">
    <citation type="journal article" date="2010" name="Plant Cell">
        <title>The Chlorella variabilis NC64A genome reveals adaptation to photosymbiosis, coevolution with viruses, and cryptic sex.</title>
        <authorList>
            <person name="Blanc G."/>
            <person name="Duncan G."/>
            <person name="Agarkova I."/>
            <person name="Borodovsky M."/>
            <person name="Gurnon J."/>
            <person name="Kuo A."/>
            <person name="Lindquist E."/>
            <person name="Lucas S."/>
            <person name="Pangilinan J."/>
            <person name="Polle J."/>
            <person name="Salamov A."/>
            <person name="Terry A."/>
            <person name="Yamada T."/>
            <person name="Dunigan D.D."/>
            <person name="Grigoriev I.V."/>
            <person name="Claverie J.M."/>
            <person name="Van Etten J.L."/>
        </authorList>
    </citation>
    <scope>NUCLEOTIDE SEQUENCE [LARGE SCALE GENOMIC DNA]</scope>
    <source>
        <strain evidence="11 12">NC64A</strain>
    </source>
</reference>
<keyword evidence="3 8" id="KW-0378">Hydrolase</keyword>
<dbReference type="KEGG" id="cvr:CHLNCDRAFT_8109"/>
<evidence type="ECO:0000256" key="3">
    <source>
        <dbReference type="ARBA" id="ARBA00022801"/>
    </source>
</evidence>
<dbReference type="EMBL" id="GL433838">
    <property type="protein sequence ID" value="EFN57879.1"/>
    <property type="molecule type" value="Genomic_DNA"/>
</dbReference>
<evidence type="ECO:0000259" key="10">
    <source>
        <dbReference type="Pfam" id="PF00759"/>
    </source>
</evidence>
<comment type="catalytic activity">
    <reaction evidence="1 9">
        <text>Endohydrolysis of (1-&gt;4)-beta-D-glucosidic linkages in cellulose, lichenin and cereal beta-D-glucans.</text>
        <dbReference type="EC" id="3.2.1.4"/>
    </reaction>
</comment>
<evidence type="ECO:0000313" key="12">
    <source>
        <dbReference type="Proteomes" id="UP000008141"/>
    </source>
</evidence>
<feature type="active site" evidence="8">
    <location>
        <position position="443"/>
    </location>
</feature>
<sequence length="470" mass="50904">AAAAASFGASHYKQVLGLSYLFYEAQRSGALPASNRVGWRRSCNLRDRVVGGYLDAGDTIKHGLTTAETVTFLAWAALDFRQGHATAAQVGHAKRAVKWGADYLAACRTGRDQFVGLIGDPDVDHSYWGRPDEYTGERRAYLWNRTTPASDLLGMTSAALASASILLRPDNATHANLLLARAKQLYQWGADVPGIYSSSFPGYPDVYKSSRYLDKLMLAAAWLHRATGNTTYLAQAHKHYNDAGGRWQMAPYISWRIAGALLTHRLREPDTAGWHGGCCPCSSPPRMAHVHPPRRRSSCLPPLLPQWGNLRHATNVAFFALLYAQHLPEGTRNRAAAIALAKSQVDYALGSAGRSYVVGWGTNPPLRCHHRGASCPDRPAPCGWDAFNNPGPNPQARPPAPCLAWHHSPLPTLSCLIALALLQVLKGALVAGPKGPGDDSYQDVRPDYVGNEVAIDYNAGFTGALAGLLQ</sequence>
<feature type="active site" evidence="8">
    <location>
        <position position="452"/>
    </location>
</feature>
<keyword evidence="12" id="KW-1185">Reference proteome</keyword>
<dbReference type="PANTHER" id="PTHR22298">
    <property type="entry name" value="ENDO-1,4-BETA-GLUCANASE"/>
    <property type="match status" value="1"/>
</dbReference>
<keyword evidence="6 8" id="KW-0326">Glycosidase</keyword>
<accession>E1Z798</accession>
<name>E1Z798_CHLVA</name>
<dbReference type="SUPFAM" id="SSF48208">
    <property type="entry name" value="Six-hairpin glycosidases"/>
    <property type="match status" value="1"/>
</dbReference>
<dbReference type="Pfam" id="PF00759">
    <property type="entry name" value="Glyco_hydro_9"/>
    <property type="match status" value="1"/>
</dbReference>
<dbReference type="EC" id="3.2.1.4" evidence="9"/>
<dbReference type="GO" id="GO:0008810">
    <property type="term" value="F:cellulase activity"/>
    <property type="evidence" value="ECO:0007669"/>
    <property type="project" value="UniProtKB-EC"/>
</dbReference>
<dbReference type="InterPro" id="IPR033126">
    <property type="entry name" value="Glyco_hydro_9_Asp/Glu_AS"/>
</dbReference>
<dbReference type="InterPro" id="IPR001701">
    <property type="entry name" value="Glyco_hydro_9"/>
</dbReference>
<dbReference type="Proteomes" id="UP000008141">
    <property type="component" value="Unassembled WGS sequence"/>
</dbReference>
<evidence type="ECO:0000313" key="11">
    <source>
        <dbReference type="EMBL" id="EFN57879.1"/>
    </source>
</evidence>